<dbReference type="SUPFAM" id="SSF56349">
    <property type="entry name" value="DNA breaking-rejoining enzymes"/>
    <property type="match status" value="1"/>
</dbReference>
<reference evidence="9" key="1">
    <citation type="submission" date="2019-08" db="EMBL/GenBank/DDBJ databases">
        <authorList>
            <person name="Kucharzyk K."/>
            <person name="Murdoch R.W."/>
            <person name="Higgins S."/>
            <person name="Loffler F."/>
        </authorList>
    </citation>
    <scope>NUCLEOTIDE SEQUENCE</scope>
</reference>
<dbReference type="GO" id="GO:0003677">
    <property type="term" value="F:DNA binding"/>
    <property type="evidence" value="ECO:0007669"/>
    <property type="project" value="UniProtKB-KW"/>
</dbReference>
<dbReference type="GO" id="GO:0075713">
    <property type="term" value="P:establishment of integrated proviral latency"/>
    <property type="evidence" value="ECO:0007669"/>
    <property type="project" value="UniProtKB-KW"/>
</dbReference>
<dbReference type="Gene3D" id="1.10.443.10">
    <property type="entry name" value="Intergrase catalytic core"/>
    <property type="match status" value="1"/>
</dbReference>
<dbReference type="InterPro" id="IPR050808">
    <property type="entry name" value="Phage_Integrase"/>
</dbReference>
<dbReference type="CDD" id="cd00801">
    <property type="entry name" value="INT_P4_C"/>
    <property type="match status" value="1"/>
</dbReference>
<dbReference type="PROSITE" id="PS51898">
    <property type="entry name" value="TYR_RECOMBINASE"/>
    <property type="match status" value="1"/>
</dbReference>
<dbReference type="InterPro" id="IPR053876">
    <property type="entry name" value="Phage_int_M"/>
</dbReference>
<dbReference type="GO" id="GO:0046718">
    <property type="term" value="P:symbiont entry into host cell"/>
    <property type="evidence" value="ECO:0007669"/>
    <property type="project" value="UniProtKB-KW"/>
</dbReference>
<feature type="domain" description="Tyr recombinase" evidence="8">
    <location>
        <begin position="204"/>
        <end position="392"/>
    </location>
</feature>
<dbReference type="Pfam" id="PF13356">
    <property type="entry name" value="Arm-DNA-bind_3"/>
    <property type="match status" value="1"/>
</dbReference>
<dbReference type="InterPro" id="IPR025166">
    <property type="entry name" value="Integrase_DNA_bind_dom"/>
</dbReference>
<dbReference type="GO" id="GO:0015074">
    <property type="term" value="P:DNA integration"/>
    <property type="evidence" value="ECO:0007669"/>
    <property type="project" value="UniProtKB-KW"/>
</dbReference>
<dbReference type="Pfam" id="PF22022">
    <property type="entry name" value="Phage_int_M"/>
    <property type="match status" value="1"/>
</dbReference>
<dbReference type="InterPro" id="IPR038488">
    <property type="entry name" value="Integrase_DNA-bd_sf"/>
</dbReference>
<evidence type="ECO:0000256" key="5">
    <source>
        <dbReference type="ARBA" id="ARBA00023195"/>
    </source>
</evidence>
<dbReference type="Gene3D" id="3.30.160.390">
    <property type="entry name" value="Integrase, DNA-binding domain"/>
    <property type="match status" value="1"/>
</dbReference>
<dbReference type="InterPro" id="IPR010998">
    <property type="entry name" value="Integrase_recombinase_N"/>
</dbReference>
<accession>A0A644YPV8</accession>
<evidence type="ECO:0000256" key="3">
    <source>
        <dbReference type="ARBA" id="ARBA00023125"/>
    </source>
</evidence>
<keyword evidence="3" id="KW-0238">DNA-binding</keyword>
<protein>
    <submittedName>
        <fullName evidence="9">Prophage integrase IntA</fullName>
    </submittedName>
</protein>
<feature type="region of interest" description="Disordered" evidence="7">
    <location>
        <begin position="1"/>
        <end position="23"/>
    </location>
</feature>
<evidence type="ECO:0000313" key="9">
    <source>
        <dbReference type="EMBL" id="MPM30028.1"/>
    </source>
</evidence>
<evidence type="ECO:0000256" key="7">
    <source>
        <dbReference type="SAM" id="MobiDB-lite"/>
    </source>
</evidence>
<dbReference type="EMBL" id="VSSQ01005674">
    <property type="protein sequence ID" value="MPM30028.1"/>
    <property type="molecule type" value="Genomic_DNA"/>
</dbReference>
<evidence type="ECO:0000256" key="6">
    <source>
        <dbReference type="ARBA" id="ARBA00023296"/>
    </source>
</evidence>
<dbReference type="AlphaFoldDB" id="A0A644YPV8"/>
<dbReference type="GO" id="GO:0044826">
    <property type="term" value="P:viral genome integration into host DNA"/>
    <property type="evidence" value="ECO:0007669"/>
    <property type="project" value="UniProtKB-KW"/>
</dbReference>
<dbReference type="Gene3D" id="1.10.150.130">
    <property type="match status" value="1"/>
</dbReference>
<name>A0A644YPV8_9ZZZZ</name>
<dbReference type="PANTHER" id="PTHR30629:SF2">
    <property type="entry name" value="PROPHAGE INTEGRASE INTS-RELATED"/>
    <property type="match status" value="1"/>
</dbReference>
<proteinExistence type="inferred from homology"/>
<dbReference type="InterPro" id="IPR011010">
    <property type="entry name" value="DNA_brk_join_enz"/>
</dbReference>
<dbReference type="InterPro" id="IPR013762">
    <property type="entry name" value="Integrase-like_cat_sf"/>
</dbReference>
<dbReference type="InterPro" id="IPR002104">
    <property type="entry name" value="Integrase_catalytic"/>
</dbReference>
<dbReference type="PANTHER" id="PTHR30629">
    <property type="entry name" value="PROPHAGE INTEGRASE"/>
    <property type="match status" value="1"/>
</dbReference>
<evidence type="ECO:0000256" key="2">
    <source>
        <dbReference type="ARBA" id="ARBA00022908"/>
    </source>
</evidence>
<organism evidence="9">
    <name type="scientific">bioreactor metagenome</name>
    <dbReference type="NCBI Taxonomy" id="1076179"/>
    <lineage>
        <taxon>unclassified sequences</taxon>
        <taxon>metagenomes</taxon>
        <taxon>ecological metagenomes</taxon>
    </lineage>
</organism>
<keyword evidence="6" id="KW-1160">Virus entry into host cell</keyword>
<evidence type="ECO:0000256" key="1">
    <source>
        <dbReference type="ARBA" id="ARBA00008857"/>
    </source>
</evidence>
<keyword evidence="5" id="KW-1179">Viral genome integration</keyword>
<dbReference type="Pfam" id="PF00589">
    <property type="entry name" value="Phage_integrase"/>
    <property type="match status" value="1"/>
</dbReference>
<dbReference type="GO" id="GO:0006310">
    <property type="term" value="P:DNA recombination"/>
    <property type="evidence" value="ECO:0007669"/>
    <property type="project" value="UniProtKB-KW"/>
</dbReference>
<evidence type="ECO:0000256" key="4">
    <source>
        <dbReference type="ARBA" id="ARBA00023172"/>
    </source>
</evidence>
<comment type="similarity">
    <text evidence="1">Belongs to the 'phage' integrase family.</text>
</comment>
<keyword evidence="2" id="KW-0229">DNA integration</keyword>
<keyword evidence="4" id="KW-0233">DNA recombination</keyword>
<evidence type="ECO:0000259" key="8">
    <source>
        <dbReference type="PROSITE" id="PS51898"/>
    </source>
</evidence>
<comment type="caution">
    <text evidence="9">The sequence shown here is derived from an EMBL/GenBank/DDBJ whole genome shotgun (WGS) entry which is preliminary data.</text>
</comment>
<gene>
    <name evidence="9" type="primary">intA_3</name>
    <name evidence="9" type="ORF">SDC9_76570</name>
</gene>
<sequence length="413" mass="46024">MPLTDTFVKQAKHSGKPAGDKHSDGGGLYLHIMAAGKYWRMAYRFGGKQKTLALGVYPAVTLAQARRRRDDARIKLAESIDPSIVKQAEKAARAVAGENTFEAVAREYHGVKKGGWSEKYAAKWLRGLEKDIFPYVGSMQLIDITAPLMLNALRKVERRGNRDAAHTLSQNSGQVFRYGIQTGRCKQNPMPDLQGALEPVVVKHMPAVLEPLKVGELLRAFDSYNGQPITKAALQLSALLFQRPANIRKMEWDWIDLEAGMLTIPSASMKRTVVQKLNGRPHFVPLAPQAVEILREIQPLTGYRTFVFPSTRGEGRPMSDMTINAALRRLGYNGDEMTAHGFRAMARTMMNERLPGIHADVIEAQLAHGKSGPLGAAYDRAEFMDQRCRMMNEWADYLGRLKQGAEVIQIKLA</sequence>